<dbReference type="Pfam" id="PF18845">
    <property type="entry name" value="baeRF_family3"/>
    <property type="match status" value="1"/>
</dbReference>
<sequence>MAIRKQLEKIAAESGAPCVTISLNTHRTHPDNQNDRVKLKNYITEARKRVEDEFGKRPATELLANLEEVESEIDENFNLESLHLFVSNQTKEVVRSIWPVSNEGVVIADHFATRSLIKSYTRSYEYLVMLLSQSGVQLYEAVNDTIIAEIENADFPFAENPHYLINAAQQSDPKQVDNMVREFLNKVDKAAVRVYQDTGLPCVVICTEDNYSRLLQVADQEDIYLGYAPIDYNNTATHQVVKQSWELVRERQKQVRQSDIKEIQEAVGKGLLITDLQEIYQAAVDGRGDLLVVREHFAQAVMMDDERTFTLIDDPTHDGSVEDITSTIAWEVMAKNGRVLFLKDTDEMDVNDIALKVRY</sequence>
<evidence type="ECO:0000313" key="2">
    <source>
        <dbReference type="Proteomes" id="UP000239711"/>
    </source>
</evidence>
<dbReference type="OrthoDB" id="4393931at2"/>
<dbReference type="AlphaFoldDB" id="A0A2S9J4Y1"/>
<proteinExistence type="predicted"/>
<keyword evidence="2" id="KW-1185">Reference proteome</keyword>
<dbReference type="EMBL" id="PVBQ01000005">
    <property type="protein sequence ID" value="PRD47789.1"/>
    <property type="molecule type" value="Genomic_DNA"/>
</dbReference>
<organism evidence="1 2">
    <name type="scientific">Sphingobacterium haloxyli</name>
    <dbReference type="NCBI Taxonomy" id="2100533"/>
    <lineage>
        <taxon>Bacteria</taxon>
        <taxon>Pseudomonadati</taxon>
        <taxon>Bacteroidota</taxon>
        <taxon>Sphingobacteriia</taxon>
        <taxon>Sphingobacteriales</taxon>
        <taxon>Sphingobacteriaceae</taxon>
        <taxon>Sphingobacterium</taxon>
    </lineage>
</organism>
<comment type="caution">
    <text evidence="1">The sequence shown here is derived from an EMBL/GenBank/DDBJ whole genome shotgun (WGS) entry which is preliminary data.</text>
</comment>
<protein>
    <submittedName>
        <fullName evidence="1">Uncharacterized protein</fullName>
    </submittedName>
</protein>
<dbReference type="InterPro" id="IPR041289">
    <property type="entry name" value="Bact_RF_family3"/>
</dbReference>
<dbReference type="Proteomes" id="UP000239711">
    <property type="component" value="Unassembled WGS sequence"/>
</dbReference>
<dbReference type="RefSeq" id="WP_105716416.1">
    <property type="nucleotide sequence ID" value="NZ_PVBQ01000005.1"/>
</dbReference>
<name>A0A2S9J4Y1_9SPHI</name>
<evidence type="ECO:0000313" key="1">
    <source>
        <dbReference type="EMBL" id="PRD47789.1"/>
    </source>
</evidence>
<gene>
    <name evidence="1" type="ORF">C5745_07690</name>
</gene>
<reference evidence="1 2" key="1">
    <citation type="submission" date="2018-02" db="EMBL/GenBank/DDBJ databases">
        <title>The draft genome of Sphingobacterium sp. 5JN-11.</title>
        <authorList>
            <person name="Liu L."/>
            <person name="Li L."/>
            <person name="Liang L."/>
            <person name="Zhang X."/>
            <person name="Wang T."/>
        </authorList>
    </citation>
    <scope>NUCLEOTIDE SEQUENCE [LARGE SCALE GENOMIC DNA]</scope>
    <source>
        <strain evidence="1 2">5JN-11</strain>
    </source>
</reference>
<accession>A0A2S9J4Y1</accession>